<evidence type="ECO:0000256" key="1">
    <source>
        <dbReference type="SAM" id="Coils"/>
    </source>
</evidence>
<dbReference type="RefSeq" id="WP_380771601.1">
    <property type="nucleotide sequence ID" value="NZ_JBHUEO010000002.1"/>
</dbReference>
<evidence type="ECO:0000256" key="2">
    <source>
        <dbReference type="SAM" id="MobiDB-lite"/>
    </source>
</evidence>
<dbReference type="SMART" id="SM00327">
    <property type="entry name" value="VWA"/>
    <property type="match status" value="1"/>
</dbReference>
<dbReference type="PANTHER" id="PTHR41248">
    <property type="entry name" value="NORD PROTEIN"/>
    <property type="match status" value="1"/>
</dbReference>
<comment type="caution">
    <text evidence="4">The sequence shown here is derived from an EMBL/GenBank/DDBJ whole genome shotgun (WGS) entry which is preliminary data.</text>
</comment>
<dbReference type="InterPro" id="IPR002035">
    <property type="entry name" value="VWF_A"/>
</dbReference>
<dbReference type="PANTHER" id="PTHR41248:SF1">
    <property type="entry name" value="NORD PROTEIN"/>
    <property type="match status" value="1"/>
</dbReference>
<dbReference type="EMBL" id="JBHUEO010000002">
    <property type="protein sequence ID" value="MFD1705304.1"/>
    <property type="molecule type" value="Genomic_DNA"/>
</dbReference>
<feature type="compositionally biased region" description="Basic residues" evidence="2">
    <location>
        <begin position="340"/>
        <end position="351"/>
    </location>
</feature>
<keyword evidence="1" id="KW-0175">Coiled coil</keyword>
<organism evidence="4 5">
    <name type="scientific">Siminovitchia sediminis</name>
    <dbReference type="NCBI Taxonomy" id="1274353"/>
    <lineage>
        <taxon>Bacteria</taxon>
        <taxon>Bacillati</taxon>
        <taxon>Bacillota</taxon>
        <taxon>Bacilli</taxon>
        <taxon>Bacillales</taxon>
        <taxon>Bacillaceae</taxon>
        <taxon>Siminovitchia</taxon>
    </lineage>
</organism>
<feature type="region of interest" description="Disordered" evidence="2">
    <location>
        <begin position="250"/>
        <end position="269"/>
    </location>
</feature>
<evidence type="ECO:0000313" key="5">
    <source>
        <dbReference type="Proteomes" id="UP001597301"/>
    </source>
</evidence>
<dbReference type="CDD" id="cd01454">
    <property type="entry name" value="vWA_norD_type"/>
    <property type="match status" value="1"/>
</dbReference>
<accession>A0ABW4KBZ1</accession>
<dbReference type="SUPFAM" id="SSF53300">
    <property type="entry name" value="vWA-like"/>
    <property type="match status" value="1"/>
</dbReference>
<evidence type="ECO:0000313" key="4">
    <source>
        <dbReference type="EMBL" id="MFD1705304.1"/>
    </source>
</evidence>
<feature type="region of interest" description="Disordered" evidence="2">
    <location>
        <begin position="338"/>
        <end position="358"/>
    </location>
</feature>
<protein>
    <submittedName>
        <fullName evidence="4">VWA domain-containing protein</fullName>
    </submittedName>
</protein>
<dbReference type="Proteomes" id="UP001597301">
    <property type="component" value="Unassembled WGS sequence"/>
</dbReference>
<feature type="coiled-coil region" evidence="1">
    <location>
        <begin position="376"/>
        <end position="407"/>
    </location>
</feature>
<dbReference type="InterPro" id="IPR036465">
    <property type="entry name" value="vWFA_dom_sf"/>
</dbReference>
<sequence>MNRFIDFNDEKTDTPLILELTDLAKTLARSSQYEAEIRVHSYLSQNTKKVYVSHFWNHRLQPIKKAGMKSDIYLRAYGNKTYTDFNIIETYRRKIQSAKISGFARQLLMLAEDIRVEELCKKDRPGMADEFQLRRQVYAEYHESQLMVNLQKSMFTDAFFNAVYLMLHTAGTLFSFPHFYPELDSAIPQLRIRLEGLFDTQSTKDCVEVCTKVIQLADEVFLSDMLNEYLHLPVPGQNIRNELYADLKRKDPLQNDESSEEATRGDEQVQKDMMGTWHREIQRPGKSFLQFELKRGTKTGIDGANGREGEEDQALGIVQGKSGQSEKKEFSRQELIGAPPHKRKNGNKHTFGKANQHARPIFVTPDRPDLQERAEYSRLEKEVRFYHKKLKKLLQRMTEKKQNEQRTHLKMGRLGKNLLSYYTEDQPNIFYKKTMPGKEMDAAFILLVDCSASMFDKMTETKRGVVLFHEALKSVNVPHEIIGFWEDANDTTVDDQPNYFMEAVTFSSSLQSKTGPEIMVMEAMEDNRDGYAIRIAAEKLIRRPEKQKFLIVFSDGEPAAFDYHHHHGILDTHEAVKDVRKKGIEVFNVFLSNSGLEFEQKKVFENIYGNKSIIAPYVEDLPDVLFPLLKRLLRQSLQV</sequence>
<proteinExistence type="predicted"/>
<dbReference type="Gene3D" id="3.40.50.410">
    <property type="entry name" value="von Willebrand factor, type A domain"/>
    <property type="match status" value="1"/>
</dbReference>
<dbReference type="InterPro" id="IPR051928">
    <property type="entry name" value="NorD/CobT"/>
</dbReference>
<gene>
    <name evidence="4" type="ORF">ACFSCZ_00890</name>
</gene>
<reference evidence="5" key="1">
    <citation type="journal article" date="2019" name="Int. J. Syst. Evol. Microbiol.">
        <title>The Global Catalogue of Microorganisms (GCM) 10K type strain sequencing project: providing services to taxonomists for standard genome sequencing and annotation.</title>
        <authorList>
            <consortium name="The Broad Institute Genomics Platform"/>
            <consortium name="The Broad Institute Genome Sequencing Center for Infectious Disease"/>
            <person name="Wu L."/>
            <person name="Ma J."/>
        </authorList>
    </citation>
    <scope>NUCLEOTIDE SEQUENCE [LARGE SCALE GENOMIC DNA]</scope>
    <source>
        <strain evidence="5">CGMCC 1.12295</strain>
    </source>
</reference>
<keyword evidence="5" id="KW-1185">Reference proteome</keyword>
<name>A0ABW4KBZ1_9BACI</name>
<feature type="domain" description="VWFA" evidence="3">
    <location>
        <begin position="441"/>
        <end position="633"/>
    </location>
</feature>
<evidence type="ECO:0000259" key="3">
    <source>
        <dbReference type="SMART" id="SM00327"/>
    </source>
</evidence>